<dbReference type="Pfam" id="PF08448">
    <property type="entry name" value="PAS_4"/>
    <property type="match status" value="1"/>
</dbReference>
<evidence type="ECO:0000256" key="8">
    <source>
        <dbReference type="ARBA" id="ARBA00023012"/>
    </source>
</evidence>
<gene>
    <name evidence="11" type="ORF">DB32_001563</name>
</gene>
<keyword evidence="3" id="KW-0597">Phosphoprotein</keyword>
<dbReference type="PANTHER" id="PTHR43065:SF46">
    <property type="entry name" value="C4-DICARBOXYLATE TRANSPORT SENSOR PROTEIN DCTB"/>
    <property type="match status" value="1"/>
</dbReference>
<proteinExistence type="predicted"/>
<evidence type="ECO:0000256" key="4">
    <source>
        <dbReference type="ARBA" id="ARBA00022679"/>
    </source>
</evidence>
<dbReference type="InterPro" id="IPR036890">
    <property type="entry name" value="HATPase_C_sf"/>
</dbReference>
<dbReference type="CDD" id="cd00130">
    <property type="entry name" value="PAS"/>
    <property type="match status" value="1"/>
</dbReference>
<dbReference type="STRING" id="927083.DB32_001563"/>
<keyword evidence="12" id="KW-1185">Reference proteome</keyword>
<evidence type="ECO:0000313" key="12">
    <source>
        <dbReference type="Proteomes" id="UP000034883"/>
    </source>
</evidence>
<dbReference type="AlphaFoldDB" id="A0A0F6SE17"/>
<dbReference type="InterPro" id="IPR004358">
    <property type="entry name" value="Sig_transdc_His_kin-like_C"/>
</dbReference>
<evidence type="ECO:0000256" key="3">
    <source>
        <dbReference type="ARBA" id="ARBA00022553"/>
    </source>
</evidence>
<dbReference type="EC" id="2.7.13.3" evidence="2"/>
<keyword evidence="8" id="KW-0902">Two-component regulatory system</keyword>
<evidence type="ECO:0000256" key="5">
    <source>
        <dbReference type="ARBA" id="ARBA00022741"/>
    </source>
</evidence>
<sequence length="675" mass="74197">MSSIEPIDLARASDAVELSPDAVVVRSPEGRVLAWNPAAHALYGWPASEAIGRVFSELVETDVDGGVATMEAALASSGRWEGQVTRRSVRAEARVLLVRAITRRGEILEIAQDVTEHHRQRTALERSERRYRNLFGAMAASFWELDFSTVGAMLRELTASGVRDLREHLTAHPETLRAMMRATRVLDVNDQTVVLFGRGDKNELLGSVEPFWPEESNGVFLESLLAAMGGRPSYSQETKLRAIDGREIDALFTASFPAETVARGKVVVGIVDITARKRAHDALERSEHRYRHLFHHMPLALWQLDARGTVGVFKAARAAGVTDLAESFDRDPDLLRQCLEGMVVREVNQPTMAMLGGRDPEDFAGSVARFWKTRPDTFRRAMEARYRGEATFQEETQIDTLDGRVIDVLFAVARPGPSSDPTVSLVGIIDISERMRARQQLTRLQSEAAHAARVSMVGELTASIAHEVNQPLAAIALNAAAATRWMGRPEPDLDEVRALLTRVHADAKRAGAVITRIREMVALRAPVRAEIALDAIVDDALLFLGHELRAQQVVVHREPTAARVLADRVLLQQVVVNLIANAVHAMAGRPEGSRRITVRTELDDTRARMTIDDEGPGIPEADLERIFDAFFTTKAQGMGMGLSICRSILDLFDGKIVATNRASGGASMAIVLPRA</sequence>
<organism evidence="11 12">
    <name type="scientific">Sandaracinus amylolyticus</name>
    <dbReference type="NCBI Taxonomy" id="927083"/>
    <lineage>
        <taxon>Bacteria</taxon>
        <taxon>Pseudomonadati</taxon>
        <taxon>Myxococcota</taxon>
        <taxon>Polyangia</taxon>
        <taxon>Polyangiales</taxon>
        <taxon>Sandaracinaceae</taxon>
        <taxon>Sandaracinus</taxon>
    </lineage>
</organism>
<dbReference type="SMART" id="SM00388">
    <property type="entry name" value="HisKA"/>
    <property type="match status" value="1"/>
</dbReference>
<dbReference type="InterPro" id="IPR036097">
    <property type="entry name" value="HisK_dim/P_sf"/>
</dbReference>
<feature type="domain" description="Histidine kinase" evidence="9">
    <location>
        <begin position="463"/>
        <end position="675"/>
    </location>
</feature>
<keyword evidence="6 11" id="KW-0418">Kinase</keyword>
<dbReference type="PROSITE" id="PS50109">
    <property type="entry name" value="HIS_KIN"/>
    <property type="match status" value="1"/>
</dbReference>
<dbReference type="InterPro" id="IPR003661">
    <property type="entry name" value="HisK_dim/P_dom"/>
</dbReference>
<keyword evidence="4" id="KW-0808">Transferase</keyword>
<dbReference type="EMBL" id="CP011125">
    <property type="protein sequence ID" value="AKF04414.1"/>
    <property type="molecule type" value="Genomic_DNA"/>
</dbReference>
<keyword evidence="7" id="KW-0067">ATP-binding</keyword>
<dbReference type="SUPFAM" id="SSF55874">
    <property type="entry name" value="ATPase domain of HSP90 chaperone/DNA topoisomerase II/histidine kinase"/>
    <property type="match status" value="1"/>
</dbReference>
<dbReference type="PANTHER" id="PTHR43065">
    <property type="entry name" value="SENSOR HISTIDINE KINASE"/>
    <property type="match status" value="1"/>
</dbReference>
<feature type="domain" description="PAS" evidence="10">
    <location>
        <begin position="8"/>
        <end position="62"/>
    </location>
</feature>
<dbReference type="NCBIfam" id="TIGR00229">
    <property type="entry name" value="sensory_box"/>
    <property type="match status" value="1"/>
</dbReference>
<protein>
    <recommendedName>
        <fullName evidence="2">histidine kinase</fullName>
        <ecNumber evidence="2">2.7.13.3</ecNumber>
    </recommendedName>
</protein>
<accession>A0A0F6SE17</accession>
<dbReference type="GO" id="GO:0005524">
    <property type="term" value="F:ATP binding"/>
    <property type="evidence" value="ECO:0007669"/>
    <property type="project" value="UniProtKB-KW"/>
</dbReference>
<evidence type="ECO:0000259" key="10">
    <source>
        <dbReference type="PROSITE" id="PS50112"/>
    </source>
</evidence>
<dbReference type="Pfam" id="PF02518">
    <property type="entry name" value="HATPase_c"/>
    <property type="match status" value="1"/>
</dbReference>
<dbReference type="Pfam" id="PF00512">
    <property type="entry name" value="HisKA"/>
    <property type="match status" value="1"/>
</dbReference>
<dbReference type="SUPFAM" id="SSF47384">
    <property type="entry name" value="Homodimeric domain of signal transducing histidine kinase"/>
    <property type="match status" value="1"/>
</dbReference>
<dbReference type="PROSITE" id="PS50112">
    <property type="entry name" value="PAS"/>
    <property type="match status" value="1"/>
</dbReference>
<evidence type="ECO:0000313" key="11">
    <source>
        <dbReference type="EMBL" id="AKF04414.1"/>
    </source>
</evidence>
<dbReference type="GO" id="GO:0000155">
    <property type="term" value="F:phosphorelay sensor kinase activity"/>
    <property type="evidence" value="ECO:0007669"/>
    <property type="project" value="InterPro"/>
</dbReference>
<dbReference type="InterPro" id="IPR013656">
    <property type="entry name" value="PAS_4"/>
</dbReference>
<dbReference type="RefSeq" id="WP_053231759.1">
    <property type="nucleotide sequence ID" value="NZ_CP011125.1"/>
</dbReference>
<evidence type="ECO:0000256" key="7">
    <source>
        <dbReference type="ARBA" id="ARBA00022840"/>
    </source>
</evidence>
<dbReference type="InterPro" id="IPR035965">
    <property type="entry name" value="PAS-like_dom_sf"/>
</dbReference>
<dbReference type="InterPro" id="IPR005467">
    <property type="entry name" value="His_kinase_dom"/>
</dbReference>
<dbReference type="Gene3D" id="1.10.287.130">
    <property type="match status" value="1"/>
</dbReference>
<dbReference type="Pfam" id="PF13426">
    <property type="entry name" value="PAS_9"/>
    <property type="match status" value="2"/>
</dbReference>
<dbReference type="SMART" id="SM00091">
    <property type="entry name" value="PAS"/>
    <property type="match status" value="2"/>
</dbReference>
<keyword evidence="5" id="KW-0547">Nucleotide-binding</keyword>
<evidence type="ECO:0000256" key="6">
    <source>
        <dbReference type="ARBA" id="ARBA00022777"/>
    </source>
</evidence>
<evidence type="ECO:0000256" key="1">
    <source>
        <dbReference type="ARBA" id="ARBA00000085"/>
    </source>
</evidence>
<evidence type="ECO:0000256" key="2">
    <source>
        <dbReference type="ARBA" id="ARBA00012438"/>
    </source>
</evidence>
<evidence type="ECO:0000259" key="9">
    <source>
        <dbReference type="PROSITE" id="PS50109"/>
    </source>
</evidence>
<dbReference type="InterPro" id="IPR003594">
    <property type="entry name" value="HATPase_dom"/>
</dbReference>
<dbReference type="SUPFAM" id="SSF55785">
    <property type="entry name" value="PYP-like sensor domain (PAS domain)"/>
    <property type="match status" value="3"/>
</dbReference>
<dbReference type="Gene3D" id="3.30.565.10">
    <property type="entry name" value="Histidine kinase-like ATPase, C-terminal domain"/>
    <property type="match status" value="1"/>
</dbReference>
<reference evidence="11 12" key="1">
    <citation type="submission" date="2015-03" db="EMBL/GenBank/DDBJ databases">
        <title>Genome assembly of Sandaracinus amylolyticus DSM 53668.</title>
        <authorList>
            <person name="Sharma G."/>
            <person name="Subramanian S."/>
        </authorList>
    </citation>
    <scope>NUCLEOTIDE SEQUENCE [LARGE SCALE GENOMIC DNA]</scope>
    <source>
        <strain evidence="11 12">DSM 53668</strain>
    </source>
</reference>
<dbReference type="SMART" id="SM00387">
    <property type="entry name" value="HATPase_c"/>
    <property type="match status" value="1"/>
</dbReference>
<dbReference type="KEGG" id="samy:DB32_001563"/>
<dbReference type="PRINTS" id="PR00344">
    <property type="entry name" value="BCTRLSENSOR"/>
</dbReference>
<dbReference type="InterPro" id="IPR000014">
    <property type="entry name" value="PAS"/>
</dbReference>
<comment type="catalytic activity">
    <reaction evidence="1">
        <text>ATP + protein L-histidine = ADP + protein N-phospho-L-histidine.</text>
        <dbReference type="EC" id="2.7.13.3"/>
    </reaction>
</comment>
<dbReference type="Proteomes" id="UP000034883">
    <property type="component" value="Chromosome"/>
</dbReference>
<dbReference type="Gene3D" id="3.30.450.20">
    <property type="entry name" value="PAS domain"/>
    <property type="match status" value="3"/>
</dbReference>
<name>A0A0F6SE17_9BACT</name>